<evidence type="ECO:0000313" key="2">
    <source>
        <dbReference type="Proteomes" id="UP000000851"/>
    </source>
</evidence>
<proteinExistence type="predicted"/>
<dbReference type="CDD" id="cd00586">
    <property type="entry name" value="4HBT"/>
    <property type="match status" value="1"/>
</dbReference>
<dbReference type="Proteomes" id="UP000000851">
    <property type="component" value="Chromosome"/>
</dbReference>
<dbReference type="STRING" id="479433.Caci_2240"/>
<dbReference type="Pfam" id="PF13279">
    <property type="entry name" value="4HBT_2"/>
    <property type="match status" value="1"/>
</dbReference>
<dbReference type="eggNOG" id="COG0824">
    <property type="taxonomic scope" value="Bacteria"/>
</dbReference>
<protein>
    <submittedName>
        <fullName evidence="1">Thioesterase superfamily protein</fullName>
    </submittedName>
</protein>
<dbReference type="AlphaFoldDB" id="C7QJD5"/>
<accession>C7QJD5</accession>
<dbReference type="KEGG" id="cai:Caci_2240"/>
<dbReference type="InParanoid" id="C7QJD5"/>
<keyword evidence="2" id="KW-1185">Reference proteome</keyword>
<name>C7QJD5_CATAD</name>
<dbReference type="Gene3D" id="3.10.129.10">
    <property type="entry name" value="Hotdog Thioesterase"/>
    <property type="match status" value="1"/>
</dbReference>
<sequence length="156" mass="17554">MNDLEAGGTEPPLHVFRTRVWFDELDKVGVLHNARYAVHAERALSTWYESRPELIDGPDMRHLVKAYEVEFRVPVAQVGELDVELRVVKIGTTSCVYEFRFVGEGGVVHATGRRTIVRTGPDRRPTPWSEEFRRIHERGVGDVGDVADVADAADAE</sequence>
<organism evidence="1 2">
    <name type="scientific">Catenulispora acidiphila (strain DSM 44928 / JCM 14897 / NBRC 102108 / NRRL B-24433 / ID139908)</name>
    <dbReference type="NCBI Taxonomy" id="479433"/>
    <lineage>
        <taxon>Bacteria</taxon>
        <taxon>Bacillati</taxon>
        <taxon>Actinomycetota</taxon>
        <taxon>Actinomycetes</taxon>
        <taxon>Catenulisporales</taxon>
        <taxon>Catenulisporaceae</taxon>
        <taxon>Catenulispora</taxon>
    </lineage>
</organism>
<dbReference type="RefSeq" id="WP_012786451.1">
    <property type="nucleotide sequence ID" value="NC_013131.1"/>
</dbReference>
<dbReference type="EMBL" id="CP001700">
    <property type="protein sequence ID" value="ACU71158.1"/>
    <property type="molecule type" value="Genomic_DNA"/>
</dbReference>
<gene>
    <name evidence="1" type="ordered locus">Caci_2240</name>
</gene>
<reference evidence="1 2" key="1">
    <citation type="journal article" date="2009" name="Stand. Genomic Sci.">
        <title>Complete genome sequence of Catenulispora acidiphila type strain (ID 139908).</title>
        <authorList>
            <person name="Copeland A."/>
            <person name="Lapidus A."/>
            <person name="Glavina Del Rio T."/>
            <person name="Nolan M."/>
            <person name="Lucas S."/>
            <person name="Chen F."/>
            <person name="Tice H."/>
            <person name="Cheng J.F."/>
            <person name="Bruce D."/>
            <person name="Goodwin L."/>
            <person name="Pitluck S."/>
            <person name="Mikhailova N."/>
            <person name="Pati A."/>
            <person name="Ivanova N."/>
            <person name="Mavromatis K."/>
            <person name="Chen A."/>
            <person name="Palaniappan K."/>
            <person name="Chain P."/>
            <person name="Land M."/>
            <person name="Hauser L."/>
            <person name="Chang Y.J."/>
            <person name="Jeffries C.D."/>
            <person name="Chertkov O."/>
            <person name="Brettin T."/>
            <person name="Detter J.C."/>
            <person name="Han C."/>
            <person name="Ali Z."/>
            <person name="Tindall B.J."/>
            <person name="Goker M."/>
            <person name="Bristow J."/>
            <person name="Eisen J.A."/>
            <person name="Markowitz V."/>
            <person name="Hugenholtz P."/>
            <person name="Kyrpides N.C."/>
            <person name="Klenk H.P."/>
        </authorList>
    </citation>
    <scope>NUCLEOTIDE SEQUENCE [LARGE SCALE GENOMIC DNA]</scope>
    <source>
        <strain evidence="2">DSM 44928 / JCM 14897 / NBRC 102108 / NRRL B-24433 / ID139908</strain>
    </source>
</reference>
<dbReference type="OrthoDB" id="194128at2"/>
<dbReference type="InterPro" id="IPR029069">
    <property type="entry name" value="HotDog_dom_sf"/>
</dbReference>
<dbReference type="HOGENOM" id="CLU_101141_2_3_11"/>
<dbReference type="SUPFAM" id="SSF54637">
    <property type="entry name" value="Thioesterase/thiol ester dehydrase-isomerase"/>
    <property type="match status" value="1"/>
</dbReference>
<evidence type="ECO:0000313" key="1">
    <source>
        <dbReference type="EMBL" id="ACU71158.1"/>
    </source>
</evidence>